<evidence type="ECO:0000256" key="3">
    <source>
        <dbReference type="ARBA" id="ARBA00023002"/>
    </source>
</evidence>
<dbReference type="SUPFAM" id="SSF51735">
    <property type="entry name" value="NAD(P)-binding Rossmann-fold domains"/>
    <property type="match status" value="1"/>
</dbReference>
<proteinExistence type="inferred from homology"/>
<evidence type="ECO:0000256" key="2">
    <source>
        <dbReference type="ARBA" id="ARBA00022857"/>
    </source>
</evidence>
<dbReference type="InterPro" id="IPR002347">
    <property type="entry name" value="SDR_fam"/>
</dbReference>
<comment type="similarity">
    <text evidence="1">Belongs to the short-chain dehydrogenases/reductases (SDR) family.</text>
</comment>
<dbReference type="PRINTS" id="PR00080">
    <property type="entry name" value="SDRFAMILY"/>
</dbReference>
<keyword evidence="3" id="KW-0560">Oxidoreductase</keyword>
<keyword evidence="2" id="KW-0521">NADP</keyword>
<organism evidence="4">
    <name type="scientific">Muribaculaceae bacterium Z82</name>
    <dbReference type="NCBI Taxonomy" id="2304548"/>
    <lineage>
        <taxon>Bacteria</taxon>
        <taxon>Pseudomonadati</taxon>
        <taxon>Bacteroidota</taxon>
        <taxon>Bacteroidia</taxon>
        <taxon>Bacteroidales</taxon>
        <taxon>Muribaculaceae</taxon>
    </lineage>
</organism>
<dbReference type="PRINTS" id="PR00081">
    <property type="entry name" value="GDHRDH"/>
</dbReference>
<gene>
    <name evidence="4" type="ORF">D1639_02290</name>
</gene>
<dbReference type="Gene3D" id="3.40.50.720">
    <property type="entry name" value="NAD(P)-binding Rossmann-like Domain"/>
    <property type="match status" value="1"/>
</dbReference>
<dbReference type="PANTHER" id="PTHR43618">
    <property type="entry name" value="7-ALPHA-HYDROXYSTEROID DEHYDROGENASE"/>
    <property type="match status" value="1"/>
</dbReference>
<evidence type="ECO:0000256" key="1">
    <source>
        <dbReference type="ARBA" id="ARBA00006484"/>
    </source>
</evidence>
<dbReference type="InterPro" id="IPR036291">
    <property type="entry name" value="NAD(P)-bd_dom_sf"/>
</dbReference>
<dbReference type="PANTHER" id="PTHR43618:SF8">
    <property type="entry name" value="7ALPHA-HYDROXYSTEROID DEHYDROGENASE"/>
    <property type="match status" value="1"/>
</dbReference>
<comment type="caution">
    <text evidence="4">The sequence shown here is derived from an EMBL/GenBank/DDBJ whole genome shotgun (WGS) entry which is preliminary data.</text>
</comment>
<protein>
    <submittedName>
        <fullName evidence="4">SDR family oxidoreductase</fullName>
    </submittedName>
</protein>
<accession>A0A7C9JIK1</accession>
<dbReference type="GO" id="GO:0016491">
    <property type="term" value="F:oxidoreductase activity"/>
    <property type="evidence" value="ECO:0007669"/>
    <property type="project" value="UniProtKB-KW"/>
</dbReference>
<dbReference type="InterPro" id="IPR052178">
    <property type="entry name" value="Sec_Metab_Biosynth_SDR"/>
</dbReference>
<dbReference type="EMBL" id="QWKH01000008">
    <property type="protein sequence ID" value="NBI33882.1"/>
    <property type="molecule type" value="Genomic_DNA"/>
</dbReference>
<dbReference type="Pfam" id="PF13561">
    <property type="entry name" value="adh_short_C2"/>
    <property type="match status" value="1"/>
</dbReference>
<reference evidence="4" key="1">
    <citation type="submission" date="2018-08" db="EMBL/GenBank/DDBJ databases">
        <title>Murine metabolic-syndrome-specific gut microbial biobank.</title>
        <authorList>
            <person name="Liu C."/>
        </authorList>
    </citation>
    <scope>NUCLEOTIDE SEQUENCE [LARGE SCALE GENOMIC DNA]</scope>
    <source>
        <strain evidence="4">Z82</strain>
    </source>
</reference>
<dbReference type="FunFam" id="3.40.50.720:FF:000084">
    <property type="entry name" value="Short-chain dehydrogenase reductase"/>
    <property type="match status" value="1"/>
</dbReference>
<dbReference type="AlphaFoldDB" id="A0A7C9JIK1"/>
<name>A0A7C9JIK1_9BACT</name>
<evidence type="ECO:0000313" key="4">
    <source>
        <dbReference type="EMBL" id="NBI33882.1"/>
    </source>
</evidence>
<sequence length="287" mass="30328">MLSTTAATVMVYTLVCTTYANRRGNRAAQTGGIAMVSFDLSGKTAIVTGGSRGLGLDMALGLAQAGADIAILARNKAVIDEACTLIATETGRTVRGYAVDMADISALDATAKQVLADFGSIDILVNNAAQLIGESVDDLTPESFDTCMDANVKGPYFLSQCVVRDWMREHGGHIVNICSVMSFRATDTSPIYSITKAAEAMMTQCQALAWSQHGIYVNGIAPGQMYLGMGANMPQDYVDNIAAKIPQRRMGQAEDLTGAVVYLSSDACRYTQGQIIVVDGGVLLGLK</sequence>